<sequence>ASPSTCCISPASSYLVTTLHCGHSQSGHLLLLSTHFPPKPDLSRLVLSLVSCLRRQRERDTGRDRRSCEALGLSPLPYLPYLTLDPYSNSTFLHPHSYLSTLIAPAHIIPDRVQFHIGLAYLITYLP</sequence>
<name>A0AAI9XH53_9PEZI</name>
<keyword evidence="2" id="KW-1185">Reference proteome</keyword>
<comment type="caution">
    <text evidence="1">The sequence shown here is derived from an EMBL/GenBank/DDBJ whole genome shotgun (WGS) entry which is preliminary data.</text>
</comment>
<proteinExistence type="predicted"/>
<accession>A0AAI9XH53</accession>
<organism evidence="1 2">
    <name type="scientific">Colletotrichum melonis</name>
    <dbReference type="NCBI Taxonomy" id="1209925"/>
    <lineage>
        <taxon>Eukaryota</taxon>
        <taxon>Fungi</taxon>
        <taxon>Dikarya</taxon>
        <taxon>Ascomycota</taxon>
        <taxon>Pezizomycotina</taxon>
        <taxon>Sordariomycetes</taxon>
        <taxon>Hypocreomycetidae</taxon>
        <taxon>Glomerellales</taxon>
        <taxon>Glomerellaceae</taxon>
        <taxon>Colletotrichum</taxon>
        <taxon>Colletotrichum acutatum species complex</taxon>
    </lineage>
</organism>
<feature type="non-terminal residue" evidence="1">
    <location>
        <position position="1"/>
    </location>
</feature>
<protein>
    <submittedName>
        <fullName evidence="1">Uncharacterized protein</fullName>
    </submittedName>
</protein>
<reference evidence="1 2" key="1">
    <citation type="submission" date="2016-10" db="EMBL/GenBank/DDBJ databases">
        <title>The genome sequence of Colletotrichum fioriniae PJ7.</title>
        <authorList>
            <person name="Baroncelli R."/>
        </authorList>
    </citation>
    <scope>NUCLEOTIDE SEQUENCE [LARGE SCALE GENOMIC DNA]</scope>
    <source>
        <strain evidence="1">Col 31</strain>
    </source>
</reference>
<gene>
    <name evidence="1" type="ORF">CMEL01_08130</name>
</gene>
<dbReference type="Proteomes" id="UP001239795">
    <property type="component" value="Unassembled WGS sequence"/>
</dbReference>
<evidence type="ECO:0000313" key="2">
    <source>
        <dbReference type="Proteomes" id="UP001239795"/>
    </source>
</evidence>
<evidence type="ECO:0000313" key="1">
    <source>
        <dbReference type="EMBL" id="KAK1448815.1"/>
    </source>
</evidence>
<dbReference type="AlphaFoldDB" id="A0AAI9XH53"/>
<dbReference type="EMBL" id="MLGG01000068">
    <property type="protein sequence ID" value="KAK1448815.1"/>
    <property type="molecule type" value="Genomic_DNA"/>
</dbReference>